<dbReference type="OrthoDB" id="3784117at2759"/>
<name>A0A1Y1YES9_9PLEO</name>
<evidence type="ECO:0000313" key="3">
    <source>
        <dbReference type="Proteomes" id="UP000193144"/>
    </source>
</evidence>
<accession>A0A1Y1YES9</accession>
<reference evidence="2 3" key="1">
    <citation type="submission" date="2016-07" db="EMBL/GenBank/DDBJ databases">
        <title>Pervasive Adenine N6-methylation of Active Genes in Fungi.</title>
        <authorList>
            <consortium name="DOE Joint Genome Institute"/>
            <person name="Mondo S.J."/>
            <person name="Dannebaum R.O."/>
            <person name="Kuo R.C."/>
            <person name="Labutti K."/>
            <person name="Haridas S."/>
            <person name="Kuo A."/>
            <person name="Salamov A."/>
            <person name="Ahrendt S.R."/>
            <person name="Lipzen A."/>
            <person name="Sullivan W."/>
            <person name="Andreopoulos W.B."/>
            <person name="Clum A."/>
            <person name="Lindquist E."/>
            <person name="Daum C."/>
            <person name="Ramamoorthy G.K."/>
            <person name="Gryganskyi A."/>
            <person name="Culley D."/>
            <person name="Magnuson J.K."/>
            <person name="James T.Y."/>
            <person name="O'Malley M.A."/>
            <person name="Stajich J.E."/>
            <person name="Spatafora J.W."/>
            <person name="Visel A."/>
            <person name="Grigoriev I.V."/>
        </authorList>
    </citation>
    <scope>NUCLEOTIDE SEQUENCE [LARGE SCALE GENOMIC DNA]</scope>
    <source>
        <strain evidence="2 3">CBS 115471</strain>
    </source>
</reference>
<protein>
    <submittedName>
        <fullName evidence="2">Uncharacterized protein</fullName>
    </submittedName>
</protein>
<feature type="compositionally biased region" description="Polar residues" evidence="1">
    <location>
        <begin position="204"/>
        <end position="219"/>
    </location>
</feature>
<gene>
    <name evidence="2" type="ORF">BCR34DRAFT_593865</name>
</gene>
<sequence>MAYYVDGSTQTIIAGLTKHPSAFPAVLSPTNQTTPPDDMPTKQLHLPTYDIPAITQTHSQPQPTMMDQNTSPSLLLRRSKHPPMMTRISLPECDMNMLDVEGPRSPPGTEAVLSPLPAANKLHAGHTPIFPRSLSPLRHTDNEHSGAATPDHESVLTGPLTLPAELGPGSDDRIELKVLDAELEKIAREQDVKGLGGHVELKSSPPSQSAENGGQPSRKGSNENRRRSSADEAMEVDGVILKKPRMNLGAPLGQVCE</sequence>
<dbReference type="Proteomes" id="UP000193144">
    <property type="component" value="Unassembled WGS sequence"/>
</dbReference>
<dbReference type="EMBL" id="MCFA01000257">
    <property type="protein sequence ID" value="ORX96433.1"/>
    <property type="molecule type" value="Genomic_DNA"/>
</dbReference>
<keyword evidence="3" id="KW-1185">Reference proteome</keyword>
<organism evidence="2 3">
    <name type="scientific">Clohesyomyces aquaticus</name>
    <dbReference type="NCBI Taxonomy" id="1231657"/>
    <lineage>
        <taxon>Eukaryota</taxon>
        <taxon>Fungi</taxon>
        <taxon>Dikarya</taxon>
        <taxon>Ascomycota</taxon>
        <taxon>Pezizomycotina</taxon>
        <taxon>Dothideomycetes</taxon>
        <taxon>Pleosporomycetidae</taxon>
        <taxon>Pleosporales</taxon>
        <taxon>Lindgomycetaceae</taxon>
        <taxon>Clohesyomyces</taxon>
    </lineage>
</organism>
<proteinExistence type="predicted"/>
<feature type="compositionally biased region" description="Basic and acidic residues" evidence="1">
    <location>
        <begin position="220"/>
        <end position="230"/>
    </location>
</feature>
<evidence type="ECO:0000313" key="2">
    <source>
        <dbReference type="EMBL" id="ORX96433.1"/>
    </source>
</evidence>
<dbReference type="AlphaFoldDB" id="A0A1Y1YES9"/>
<feature type="compositionally biased region" description="Basic and acidic residues" evidence="1">
    <location>
        <begin position="138"/>
        <end position="154"/>
    </location>
</feature>
<feature type="region of interest" description="Disordered" evidence="1">
    <location>
        <begin position="124"/>
        <end position="171"/>
    </location>
</feature>
<comment type="caution">
    <text evidence="2">The sequence shown here is derived from an EMBL/GenBank/DDBJ whole genome shotgun (WGS) entry which is preliminary data.</text>
</comment>
<evidence type="ECO:0000256" key="1">
    <source>
        <dbReference type="SAM" id="MobiDB-lite"/>
    </source>
</evidence>
<feature type="region of interest" description="Disordered" evidence="1">
    <location>
        <begin position="190"/>
        <end position="257"/>
    </location>
</feature>